<dbReference type="Gene3D" id="3.40.50.1220">
    <property type="entry name" value="TPP-binding domain"/>
    <property type="match status" value="1"/>
</dbReference>
<keyword evidence="17" id="KW-1185">Reference proteome</keyword>
<dbReference type="GO" id="GO:0005829">
    <property type="term" value="C:cytosol"/>
    <property type="evidence" value="ECO:0007669"/>
    <property type="project" value="TreeGrafter"/>
</dbReference>
<feature type="domain" description="Thiamine pyrophosphate enzyme TPP-binding" evidence="14">
    <location>
        <begin position="416"/>
        <end position="501"/>
    </location>
</feature>
<dbReference type="PANTHER" id="PTHR43452:SF1">
    <property type="entry name" value="PYRUVATE DECARBOXYLASE C186.09-RELATED"/>
    <property type="match status" value="1"/>
</dbReference>
<evidence type="ECO:0000259" key="15">
    <source>
        <dbReference type="Pfam" id="PF02776"/>
    </source>
</evidence>
<evidence type="ECO:0000256" key="4">
    <source>
        <dbReference type="ARBA" id="ARBA00013202"/>
    </source>
</evidence>
<comment type="cofactor">
    <cofactor evidence="11">
        <name>Mg(2+)</name>
        <dbReference type="ChEBI" id="CHEBI:18420"/>
    </cofactor>
    <text evidence="11">Binds 1 Mg(2+) per subunit.</text>
</comment>
<dbReference type="InterPro" id="IPR029035">
    <property type="entry name" value="DHS-like_NAD/FAD-binding_dom"/>
</dbReference>
<dbReference type="CDD" id="cd02005">
    <property type="entry name" value="TPP_PDC_IPDC"/>
    <property type="match status" value="1"/>
</dbReference>
<comment type="similarity">
    <text evidence="3 12">Belongs to the TPP enzyme family.</text>
</comment>
<dbReference type="PROSITE" id="PS00187">
    <property type="entry name" value="TPP_ENZYMES"/>
    <property type="match status" value="1"/>
</dbReference>
<dbReference type="GO" id="GO:0000287">
    <property type="term" value="F:magnesium ion binding"/>
    <property type="evidence" value="ECO:0007669"/>
    <property type="project" value="InterPro"/>
</dbReference>
<dbReference type="InterPro" id="IPR011766">
    <property type="entry name" value="TPP_enzyme_TPP-bd"/>
</dbReference>
<dbReference type="Pfam" id="PF00205">
    <property type="entry name" value="TPP_enzyme_M"/>
    <property type="match status" value="1"/>
</dbReference>
<evidence type="ECO:0000256" key="10">
    <source>
        <dbReference type="ARBA" id="ARBA00023239"/>
    </source>
</evidence>
<dbReference type="Proteomes" id="UP000325780">
    <property type="component" value="Unassembled WGS sequence"/>
</dbReference>
<dbReference type="Pfam" id="PF02775">
    <property type="entry name" value="TPP_enzyme_C"/>
    <property type="match status" value="1"/>
</dbReference>
<evidence type="ECO:0000256" key="7">
    <source>
        <dbReference type="ARBA" id="ARBA00022793"/>
    </source>
</evidence>
<keyword evidence="8 11" id="KW-0460">Magnesium</keyword>
<feature type="domain" description="Thiamine pyrophosphate enzyme central" evidence="13">
    <location>
        <begin position="214"/>
        <end position="320"/>
    </location>
</feature>
<proteinExistence type="inferred from homology"/>
<feature type="binding site" evidence="11">
    <location>
        <position position="474"/>
    </location>
    <ligand>
        <name>Mg(2+)</name>
        <dbReference type="ChEBI" id="CHEBI:18420"/>
    </ligand>
</feature>
<organism evidence="16 17">
    <name type="scientific">Aspergillus avenaceus</name>
    <dbReference type="NCBI Taxonomy" id="36643"/>
    <lineage>
        <taxon>Eukaryota</taxon>
        <taxon>Fungi</taxon>
        <taxon>Dikarya</taxon>
        <taxon>Ascomycota</taxon>
        <taxon>Pezizomycotina</taxon>
        <taxon>Eurotiomycetes</taxon>
        <taxon>Eurotiomycetidae</taxon>
        <taxon>Eurotiales</taxon>
        <taxon>Aspergillaceae</taxon>
        <taxon>Aspergillus</taxon>
        <taxon>Aspergillus subgen. Circumdati</taxon>
    </lineage>
</organism>
<keyword evidence="9 12" id="KW-0786">Thiamine pyrophosphate</keyword>
<evidence type="ECO:0000256" key="1">
    <source>
        <dbReference type="ARBA" id="ARBA00001041"/>
    </source>
</evidence>
<dbReference type="Gene3D" id="3.40.50.970">
    <property type="match status" value="2"/>
</dbReference>
<dbReference type="EC" id="4.1.1.1" evidence="4"/>
<accession>A0A5N6TX29</accession>
<evidence type="ECO:0000259" key="14">
    <source>
        <dbReference type="Pfam" id="PF02775"/>
    </source>
</evidence>
<comment type="cofactor">
    <cofactor evidence="2">
        <name>thiamine diphosphate</name>
        <dbReference type="ChEBI" id="CHEBI:58937"/>
    </cofactor>
</comment>
<feature type="binding site" evidence="11">
    <location>
        <position position="445"/>
    </location>
    <ligand>
        <name>Mg(2+)</name>
        <dbReference type="ChEBI" id="CHEBI:18420"/>
    </ligand>
</feature>
<dbReference type="InterPro" id="IPR000399">
    <property type="entry name" value="TPP-bd_CS"/>
</dbReference>
<dbReference type="InterPro" id="IPR047213">
    <property type="entry name" value="TPP_PYR_PDC_IPDC-like"/>
</dbReference>
<dbReference type="SUPFAM" id="SSF52467">
    <property type="entry name" value="DHS-like NAD/FAD-binding domain"/>
    <property type="match status" value="1"/>
</dbReference>
<keyword evidence="6 11" id="KW-0479">Metal-binding</keyword>
<sequence>MSASAVLHYDVSTYIAHRIEELGVYDFFVVPGDTNLDLIDHLVQNSRLREVKCCNELNTGYAADGYARASESKTAVAVVPYMVGGLSILNAVAGAHSERLKVIILSGCPPTSILKSDKATHHTPSPANKDQALHAFKGTTAASVRLESAESAADILDDTFIKCVKESLPVYIELPDDIATAPCSAPVPFTDKLLAAATPDRSDHALSAFKKVWNGAQKPVLLIGSHAHISLSSNDLQQLAEKLGCPVLCQPNGRCFPETHPQYWGLFWPNLTNVEGEKRFMGSDLRIALDVSWSDLSTPGINLNEEKHRLVHLQYRKMTLPNEEIFQPVDMQKLVRAITCSDIIPKPDSRTKPRNLTARQGEIIDSDRPLTMTSLFEGIRHMLREEFNLVVDAGDTWFASSHLNLPDGVDLQMQLPYASIGWALPAALGAQIARPQGRTVLMIGDGGFQMTAQELSTIVRMRLNIIILLFNNLGYRTETAVHDGPYNYFSNWDYTKLATSFMEKKPHVKPYNPYVAEYGETDPDILLFAEKVESQSDLLREIKRVESETDKVAFLECCIRPDDVTPELQRLGERFSKKLFN</sequence>
<dbReference type="FunFam" id="3.40.50.970:FF:000024">
    <property type="entry name" value="Pyruvate decarboxylase isozyme"/>
    <property type="match status" value="1"/>
</dbReference>
<evidence type="ECO:0000256" key="12">
    <source>
        <dbReference type="RuleBase" id="RU362132"/>
    </source>
</evidence>
<dbReference type="PIRSF" id="PIRSF036565">
    <property type="entry name" value="Pyruvt_ip_decrb"/>
    <property type="match status" value="1"/>
</dbReference>
<dbReference type="PANTHER" id="PTHR43452">
    <property type="entry name" value="PYRUVATE DECARBOXYLASE"/>
    <property type="match status" value="1"/>
</dbReference>
<dbReference type="OrthoDB" id="3970464at2759"/>
<dbReference type="Pfam" id="PF02776">
    <property type="entry name" value="TPP_enzyme_N"/>
    <property type="match status" value="1"/>
</dbReference>
<evidence type="ECO:0000256" key="11">
    <source>
        <dbReference type="PIRSR" id="PIRSR036565-2"/>
    </source>
</evidence>
<evidence type="ECO:0000256" key="9">
    <source>
        <dbReference type="ARBA" id="ARBA00023052"/>
    </source>
</evidence>
<comment type="catalytic activity">
    <reaction evidence="1">
        <text>a 2-oxocarboxylate + H(+) = an aldehyde + CO2</text>
        <dbReference type="Rhea" id="RHEA:11628"/>
        <dbReference type="ChEBI" id="CHEBI:15378"/>
        <dbReference type="ChEBI" id="CHEBI:16526"/>
        <dbReference type="ChEBI" id="CHEBI:17478"/>
        <dbReference type="ChEBI" id="CHEBI:35179"/>
        <dbReference type="EC" id="4.1.1.1"/>
    </reaction>
</comment>
<evidence type="ECO:0000259" key="13">
    <source>
        <dbReference type="Pfam" id="PF00205"/>
    </source>
</evidence>
<reference evidence="16 17" key="1">
    <citation type="submission" date="2019-04" db="EMBL/GenBank/DDBJ databases">
        <title>Friends and foes A comparative genomics study of 23 Aspergillus species from section Flavi.</title>
        <authorList>
            <consortium name="DOE Joint Genome Institute"/>
            <person name="Kjaerbolling I."/>
            <person name="Vesth T."/>
            <person name="Frisvad J.C."/>
            <person name="Nybo J.L."/>
            <person name="Theobald S."/>
            <person name="Kildgaard S."/>
            <person name="Isbrandt T."/>
            <person name="Kuo A."/>
            <person name="Sato A."/>
            <person name="Lyhne E.K."/>
            <person name="Kogle M.E."/>
            <person name="Wiebenga A."/>
            <person name="Kun R.S."/>
            <person name="Lubbers R.J."/>
            <person name="Makela M.R."/>
            <person name="Barry K."/>
            <person name="Chovatia M."/>
            <person name="Clum A."/>
            <person name="Daum C."/>
            <person name="Haridas S."/>
            <person name="He G."/>
            <person name="LaButti K."/>
            <person name="Lipzen A."/>
            <person name="Mondo S."/>
            <person name="Riley R."/>
            <person name="Salamov A."/>
            <person name="Simmons B.A."/>
            <person name="Magnuson J.K."/>
            <person name="Henrissat B."/>
            <person name="Mortensen U.H."/>
            <person name="Larsen T.O."/>
            <person name="Devries R.P."/>
            <person name="Grigoriev I.V."/>
            <person name="Machida M."/>
            <person name="Baker S.E."/>
            <person name="Andersen M.R."/>
        </authorList>
    </citation>
    <scope>NUCLEOTIDE SEQUENCE [LARGE SCALE GENOMIC DNA]</scope>
    <source>
        <strain evidence="16 17">IBT 18842</strain>
    </source>
</reference>
<dbReference type="GO" id="GO:0004737">
    <property type="term" value="F:pyruvate decarboxylase activity"/>
    <property type="evidence" value="ECO:0007669"/>
    <property type="project" value="UniProtKB-EC"/>
</dbReference>
<dbReference type="InterPro" id="IPR012110">
    <property type="entry name" value="PDC/IPDC-like"/>
</dbReference>
<dbReference type="GO" id="GO:0030976">
    <property type="term" value="F:thiamine pyrophosphate binding"/>
    <property type="evidence" value="ECO:0007669"/>
    <property type="project" value="InterPro"/>
</dbReference>
<dbReference type="InterPro" id="IPR047214">
    <property type="entry name" value="TPP_PDC_IPDC"/>
</dbReference>
<gene>
    <name evidence="16" type="ORF">BDV25DRAFT_171885</name>
</gene>
<dbReference type="EMBL" id="ML742084">
    <property type="protein sequence ID" value="KAE8150850.1"/>
    <property type="molecule type" value="Genomic_DNA"/>
</dbReference>
<protein>
    <recommendedName>
        <fullName evidence="5">Pyruvate decarboxylase</fullName>
        <ecNumber evidence="4">4.1.1.1</ecNumber>
    </recommendedName>
</protein>
<dbReference type="InterPro" id="IPR012000">
    <property type="entry name" value="Thiamin_PyroP_enz_cen_dom"/>
</dbReference>
<dbReference type="AlphaFoldDB" id="A0A5N6TX29"/>
<evidence type="ECO:0000256" key="5">
    <source>
        <dbReference type="ARBA" id="ARBA00014422"/>
    </source>
</evidence>
<keyword evidence="7" id="KW-0210">Decarboxylase</keyword>
<feature type="domain" description="Thiamine pyrophosphate enzyme N-terminal TPP-binding" evidence="15">
    <location>
        <begin position="11"/>
        <end position="121"/>
    </location>
</feature>
<dbReference type="SUPFAM" id="SSF52518">
    <property type="entry name" value="Thiamin diphosphate-binding fold (THDP-binding)"/>
    <property type="match status" value="2"/>
</dbReference>
<dbReference type="InterPro" id="IPR029061">
    <property type="entry name" value="THDP-binding"/>
</dbReference>
<evidence type="ECO:0000313" key="16">
    <source>
        <dbReference type="EMBL" id="KAE8150850.1"/>
    </source>
</evidence>
<evidence type="ECO:0000256" key="2">
    <source>
        <dbReference type="ARBA" id="ARBA00001964"/>
    </source>
</evidence>
<dbReference type="CDD" id="cd07038">
    <property type="entry name" value="TPP_PYR_PDC_IPDC_like"/>
    <property type="match status" value="1"/>
</dbReference>
<name>A0A5N6TX29_ASPAV</name>
<dbReference type="GO" id="GO:0000949">
    <property type="term" value="P:aromatic amino acid family catabolic process to alcohol via Ehrlich pathway"/>
    <property type="evidence" value="ECO:0007669"/>
    <property type="project" value="TreeGrafter"/>
</dbReference>
<keyword evidence="10" id="KW-0456">Lyase</keyword>
<dbReference type="InterPro" id="IPR012001">
    <property type="entry name" value="Thiamin_PyroP_enz_TPP-bd_dom"/>
</dbReference>
<feature type="binding site" evidence="11">
    <location>
        <position position="472"/>
    </location>
    <ligand>
        <name>Mg(2+)</name>
        <dbReference type="ChEBI" id="CHEBI:18420"/>
    </ligand>
</feature>
<evidence type="ECO:0000256" key="8">
    <source>
        <dbReference type="ARBA" id="ARBA00022842"/>
    </source>
</evidence>
<evidence type="ECO:0000256" key="3">
    <source>
        <dbReference type="ARBA" id="ARBA00007812"/>
    </source>
</evidence>
<evidence type="ECO:0000313" key="17">
    <source>
        <dbReference type="Proteomes" id="UP000325780"/>
    </source>
</evidence>
<evidence type="ECO:0000256" key="6">
    <source>
        <dbReference type="ARBA" id="ARBA00022723"/>
    </source>
</evidence>